<dbReference type="CDD" id="cd11445">
    <property type="entry name" value="bHLH_AtPIF_like"/>
    <property type="match status" value="1"/>
</dbReference>
<accession>A0AAV7EG15</accession>
<dbReference type="SMART" id="SM00353">
    <property type="entry name" value="HLH"/>
    <property type="match status" value="1"/>
</dbReference>
<organism evidence="7 8">
    <name type="scientific">Aristolochia fimbriata</name>
    <name type="common">White veined hardy Dutchman's pipe vine</name>
    <dbReference type="NCBI Taxonomy" id="158543"/>
    <lineage>
        <taxon>Eukaryota</taxon>
        <taxon>Viridiplantae</taxon>
        <taxon>Streptophyta</taxon>
        <taxon>Embryophyta</taxon>
        <taxon>Tracheophyta</taxon>
        <taxon>Spermatophyta</taxon>
        <taxon>Magnoliopsida</taxon>
        <taxon>Magnoliidae</taxon>
        <taxon>Piperales</taxon>
        <taxon>Aristolochiaceae</taxon>
        <taxon>Aristolochia</taxon>
    </lineage>
</organism>
<evidence type="ECO:0000256" key="4">
    <source>
        <dbReference type="ARBA" id="ARBA00023242"/>
    </source>
</evidence>
<keyword evidence="8" id="KW-1185">Reference proteome</keyword>
<dbReference type="Proteomes" id="UP000825729">
    <property type="component" value="Unassembled WGS sequence"/>
</dbReference>
<evidence type="ECO:0000256" key="1">
    <source>
        <dbReference type="ARBA" id="ARBA00004123"/>
    </source>
</evidence>
<dbReference type="PANTHER" id="PTHR46807:SF8">
    <property type="entry name" value="TRANSCRIPTION FACTOR PIF1-LIKE ISOFORM X2"/>
    <property type="match status" value="1"/>
</dbReference>
<feature type="region of interest" description="Disordered" evidence="5">
    <location>
        <begin position="864"/>
        <end position="914"/>
    </location>
</feature>
<dbReference type="InterPro" id="IPR036638">
    <property type="entry name" value="HLH_DNA-bd_sf"/>
</dbReference>
<dbReference type="InterPro" id="IPR047265">
    <property type="entry name" value="PIF1-like_bHLH"/>
</dbReference>
<feature type="domain" description="BHLH" evidence="6">
    <location>
        <begin position="671"/>
        <end position="720"/>
    </location>
</feature>
<dbReference type="GO" id="GO:0005634">
    <property type="term" value="C:nucleus"/>
    <property type="evidence" value="ECO:0007669"/>
    <property type="project" value="UniProtKB-SubCell"/>
</dbReference>
<dbReference type="FunFam" id="4.10.280.10:FF:000004">
    <property type="entry name" value="Basic helix-loop-helix transcription factor"/>
    <property type="match status" value="1"/>
</dbReference>
<name>A0AAV7EG15_ARIFI</name>
<dbReference type="Gene3D" id="4.10.280.10">
    <property type="entry name" value="Helix-loop-helix DNA-binding domain"/>
    <property type="match status" value="1"/>
</dbReference>
<keyword evidence="4" id="KW-0539">Nucleus</keyword>
<evidence type="ECO:0000259" key="6">
    <source>
        <dbReference type="PROSITE" id="PS50888"/>
    </source>
</evidence>
<feature type="compositionally biased region" description="Basic and acidic residues" evidence="5">
    <location>
        <begin position="626"/>
        <end position="636"/>
    </location>
</feature>
<evidence type="ECO:0000313" key="7">
    <source>
        <dbReference type="EMBL" id="KAG9447703.1"/>
    </source>
</evidence>
<feature type="compositionally biased region" description="Low complexity" evidence="5">
    <location>
        <begin position="600"/>
        <end position="609"/>
    </location>
</feature>
<evidence type="ECO:0000313" key="8">
    <source>
        <dbReference type="Proteomes" id="UP000825729"/>
    </source>
</evidence>
<feature type="region of interest" description="Disordered" evidence="5">
    <location>
        <begin position="186"/>
        <end position="244"/>
    </location>
</feature>
<sequence length="914" mass="99812">MNLPGRGSSGSFVSVRLGRRADDNPHPVVLTFFTPQSLLSPLGPATPDVASSPASLCSKTFPRVGRDAGALEVWNGAGCRNSDSLTAAKRNFELSLDSFLAFFILFVLFSYQTRPRGHWVSGSLGCWDNLWYCKMIAGSGVEPDRRPESMACREAATLARLTMPTHQTGPTSLHLTLFYCDSRRVKPRKPEGENEKRAAPPLTTTHRQPNGPSPPFAPDANPHRDSAAAARHSTNLQRRRPPGFCRAHPSSQLLLLCRFETISGSVEELLQLLLPPLPRPPLPSCFNSFPFRSNALEIFHRTFIIRSSGRGILFSSATLSHLMREKRAYPTLRRTGPPGRGGEKKRLLMMNHIVPDFEMDEDSSMPSPSGFFQQKKQTMAEDELVELLWRNGQVVMQNQNQRPHKKSPTPPPPCPCPIGDAVLPPPPDKSAAAAAEIGPSTAAGATQLFMQEDEMASWLHYPLDDSFDRDFCAELLYSAQVGTGQAAADRNTESKPVASSSRPPIPPSARRGGNDHPPNPKLLHFGHFSRWENREGSRPSASDKIAMESTVVDSSVTPALCPSSSRVRVSAGERTTTGSGIENLGAASTSGGASERELVTGETTMTSSSGGSGASPDTFAKPTAGVEDRKRKARDTDDLEGLSEVASQEADYESVEEKKPIRRPTSARRTRAAEVHNLSERRRRDRINEKMKALQELIPRCNKTDKASMLDEAIEYLKSLQLQVQMMSMGCSMGTMMFPGIPQYMQPMGMGMGMGMGMNVGMGMGMGMGMDMNRAMLPFPPVIPSTLPSSATSHMGPRLPLPPFHIPHIPPSDPSKAQSTSHVDPACNLVNAQGPSPAHMLNPADPYQHYLGLHHMQVLPQNQGATQLPSTPKEAETPESHKSGRSENNPRKRCQNQYVICKETRSSPLHHEGS</sequence>
<feature type="compositionally biased region" description="Basic and acidic residues" evidence="5">
    <location>
        <begin position="902"/>
        <end position="914"/>
    </location>
</feature>
<dbReference type="AlphaFoldDB" id="A0AAV7EG15"/>
<dbReference type="GO" id="GO:0046983">
    <property type="term" value="F:protein dimerization activity"/>
    <property type="evidence" value="ECO:0007669"/>
    <property type="project" value="InterPro"/>
</dbReference>
<protein>
    <recommendedName>
        <fullName evidence="6">BHLH domain-containing protein</fullName>
    </recommendedName>
</protein>
<feature type="region of interest" description="Disordered" evidence="5">
    <location>
        <begin position="483"/>
        <end position="676"/>
    </location>
</feature>
<feature type="compositionally biased region" description="Pro residues" evidence="5">
    <location>
        <begin position="804"/>
        <end position="813"/>
    </location>
</feature>
<dbReference type="Pfam" id="PF00010">
    <property type="entry name" value="HLH"/>
    <property type="match status" value="1"/>
</dbReference>
<reference evidence="7 8" key="1">
    <citation type="submission" date="2021-07" db="EMBL/GenBank/DDBJ databases">
        <title>The Aristolochia fimbriata genome: insights into angiosperm evolution, floral development and chemical biosynthesis.</title>
        <authorList>
            <person name="Jiao Y."/>
        </authorList>
    </citation>
    <scope>NUCLEOTIDE SEQUENCE [LARGE SCALE GENOMIC DNA]</scope>
    <source>
        <strain evidence="7">IBCAS-2021</strain>
        <tissue evidence="7">Leaf</tissue>
    </source>
</reference>
<comment type="subcellular location">
    <subcellularLocation>
        <location evidence="1">Nucleus</location>
    </subcellularLocation>
</comment>
<dbReference type="InterPro" id="IPR011598">
    <property type="entry name" value="bHLH_dom"/>
</dbReference>
<keyword evidence="3" id="KW-0804">Transcription</keyword>
<dbReference type="GO" id="GO:0003700">
    <property type="term" value="F:DNA-binding transcription factor activity"/>
    <property type="evidence" value="ECO:0007669"/>
    <property type="project" value="InterPro"/>
</dbReference>
<feature type="compositionally biased region" description="Basic and acidic residues" evidence="5">
    <location>
        <begin position="186"/>
        <end position="198"/>
    </location>
</feature>
<proteinExistence type="predicted"/>
<feature type="region of interest" description="Disordered" evidence="5">
    <location>
        <begin position="398"/>
        <end position="433"/>
    </location>
</feature>
<gene>
    <name evidence="7" type="ORF">H6P81_013831</name>
</gene>
<evidence type="ECO:0000256" key="3">
    <source>
        <dbReference type="ARBA" id="ARBA00023163"/>
    </source>
</evidence>
<dbReference type="PROSITE" id="PS50888">
    <property type="entry name" value="BHLH"/>
    <property type="match status" value="1"/>
</dbReference>
<feature type="region of interest" description="Disordered" evidence="5">
    <location>
        <begin position="804"/>
        <end position="845"/>
    </location>
</feature>
<dbReference type="InterPro" id="IPR044273">
    <property type="entry name" value="PIF3-like"/>
</dbReference>
<keyword evidence="2" id="KW-0805">Transcription regulation</keyword>
<feature type="compositionally biased region" description="Basic residues" evidence="5">
    <location>
        <begin position="660"/>
        <end position="670"/>
    </location>
</feature>
<evidence type="ECO:0000256" key="5">
    <source>
        <dbReference type="SAM" id="MobiDB-lite"/>
    </source>
</evidence>
<dbReference type="PANTHER" id="PTHR46807">
    <property type="entry name" value="TRANSCRIPTION FACTOR PIF3"/>
    <property type="match status" value="1"/>
</dbReference>
<dbReference type="EMBL" id="JAINDJ010000005">
    <property type="protein sequence ID" value="KAG9447703.1"/>
    <property type="molecule type" value="Genomic_DNA"/>
</dbReference>
<evidence type="ECO:0000256" key="2">
    <source>
        <dbReference type="ARBA" id="ARBA00023015"/>
    </source>
</evidence>
<feature type="compositionally biased region" description="Polar residues" evidence="5">
    <location>
        <begin position="551"/>
        <end position="592"/>
    </location>
</feature>
<feature type="compositionally biased region" description="Basic and acidic residues" evidence="5">
    <location>
        <begin position="873"/>
        <end position="890"/>
    </location>
</feature>
<comment type="caution">
    <text evidence="7">The sequence shown here is derived from an EMBL/GenBank/DDBJ whole genome shotgun (WGS) entry which is preliminary data.</text>
</comment>
<dbReference type="SUPFAM" id="SSF47459">
    <property type="entry name" value="HLH, helix-loop-helix DNA-binding domain"/>
    <property type="match status" value="1"/>
</dbReference>